<sequence length="382" mass="41547">MTAHIEIDQQIVDLRHWLHAHPELGFQERETSRYIAHQLQTWGIPVVTTKLDTAVIADIQGELPGPRIALRADIDGLPIHEDSGLDFPSVNNGVMHGCGHDIHMSGLLAAARWLTSHRSHIQGSIRLVFQPSEETGEGARAVLDSGALEGVQAIIGTHNNPDYAPGQIAVGTEPIMAGCVKFAVTLHAQGTHAGYPHMGTGPIEALSSMILALQTIVSRNISPFHAVVLSVTQVHGGHVWNVVPAQAGCMGTIRFFSKADEDLVEKRFREQVEYTAKAYGIEADIDWQHVQIPLQGDAKLSRAVADEVPQYAQLEPIRPSMAGEDFAEYGTVMPLVFAFIGSNGAPDHHDWHSPRFVALDEAIQPTAEFYANAALRVAAELH</sequence>
<evidence type="ECO:0000256" key="1">
    <source>
        <dbReference type="ARBA" id="ARBA00022801"/>
    </source>
</evidence>
<evidence type="ECO:0000256" key="2">
    <source>
        <dbReference type="PIRSR" id="PIRSR005962-1"/>
    </source>
</evidence>
<dbReference type="Gene3D" id="3.40.630.10">
    <property type="entry name" value="Zn peptidases"/>
    <property type="match status" value="1"/>
</dbReference>
<dbReference type="STRING" id="356829.BITS_0771"/>
<dbReference type="PANTHER" id="PTHR11014">
    <property type="entry name" value="PEPTIDASE M20 FAMILY MEMBER"/>
    <property type="match status" value="1"/>
</dbReference>
<dbReference type="SUPFAM" id="SSF55031">
    <property type="entry name" value="Bacterial exopeptidase dimerisation domain"/>
    <property type="match status" value="1"/>
</dbReference>
<keyword evidence="1 4" id="KW-0378">Hydrolase</keyword>
<keyword evidence="2" id="KW-0464">Manganese</keyword>
<dbReference type="RefSeq" id="WP_026642591.1">
    <property type="nucleotide sequence ID" value="NZ_JGZU01000004.1"/>
</dbReference>
<dbReference type="NCBIfam" id="TIGR01891">
    <property type="entry name" value="amidohydrolases"/>
    <property type="match status" value="1"/>
</dbReference>
<comment type="caution">
    <text evidence="4">The sequence shown here is derived from an EMBL/GenBank/DDBJ whole genome shotgun (WGS) entry which is preliminary data.</text>
</comment>
<feature type="binding site" evidence="2">
    <location>
        <position position="158"/>
    </location>
    <ligand>
        <name>Mn(2+)</name>
        <dbReference type="ChEBI" id="CHEBI:29035"/>
        <label>2</label>
    </ligand>
</feature>
<dbReference type="Gene3D" id="3.30.70.360">
    <property type="match status" value="1"/>
</dbReference>
<dbReference type="Proteomes" id="UP000029080">
    <property type="component" value="Unassembled WGS sequence"/>
</dbReference>
<reference evidence="4 5" key="1">
    <citation type="submission" date="2014-03" db="EMBL/GenBank/DDBJ databases">
        <title>Genomics of Bifidobacteria.</title>
        <authorList>
            <person name="Ventura M."/>
            <person name="Milani C."/>
            <person name="Lugli G.A."/>
        </authorList>
    </citation>
    <scope>NUCLEOTIDE SEQUENCE [LARGE SCALE GENOMIC DNA]</scope>
    <source>
        <strain evidence="4 5">JCM 13495</strain>
    </source>
</reference>
<dbReference type="InterPro" id="IPR002933">
    <property type="entry name" value="Peptidase_M20"/>
</dbReference>
<name>A0A087EIB5_9BIFI</name>
<dbReference type="InterPro" id="IPR011650">
    <property type="entry name" value="Peptidase_M20_dimer"/>
</dbReference>
<dbReference type="GO" id="GO:0046872">
    <property type="term" value="F:metal ion binding"/>
    <property type="evidence" value="ECO:0007669"/>
    <property type="project" value="UniProtKB-KW"/>
</dbReference>
<evidence type="ECO:0000259" key="3">
    <source>
        <dbReference type="Pfam" id="PF07687"/>
    </source>
</evidence>
<dbReference type="GO" id="GO:0019877">
    <property type="term" value="P:diaminopimelate biosynthetic process"/>
    <property type="evidence" value="ECO:0007669"/>
    <property type="project" value="UniProtKB-ARBA"/>
</dbReference>
<feature type="binding site" evidence="2">
    <location>
        <position position="98"/>
    </location>
    <ligand>
        <name>Mn(2+)</name>
        <dbReference type="ChEBI" id="CHEBI:29035"/>
        <label>2</label>
    </ligand>
</feature>
<dbReference type="Pfam" id="PF07687">
    <property type="entry name" value="M20_dimer"/>
    <property type="match status" value="1"/>
</dbReference>
<feature type="binding site" evidence="2">
    <location>
        <position position="134"/>
    </location>
    <ligand>
        <name>Mn(2+)</name>
        <dbReference type="ChEBI" id="CHEBI:29035"/>
        <label>2</label>
    </ligand>
</feature>
<feature type="binding site" evidence="2">
    <location>
        <position position="100"/>
    </location>
    <ligand>
        <name>Mn(2+)</name>
        <dbReference type="ChEBI" id="CHEBI:29035"/>
        <label>2</label>
    </ligand>
</feature>
<proteinExistence type="predicted"/>
<dbReference type="Pfam" id="PF01546">
    <property type="entry name" value="Peptidase_M20"/>
    <property type="match status" value="1"/>
</dbReference>
<dbReference type="OrthoDB" id="9777385at2"/>
<dbReference type="GO" id="GO:0050118">
    <property type="term" value="F:N-acetyldiaminopimelate deacetylase activity"/>
    <property type="evidence" value="ECO:0007669"/>
    <property type="project" value="UniProtKB-EC"/>
</dbReference>
<organism evidence="4 5">
    <name type="scientific">Bifidobacterium tsurumiense</name>
    <dbReference type="NCBI Taxonomy" id="356829"/>
    <lineage>
        <taxon>Bacteria</taxon>
        <taxon>Bacillati</taxon>
        <taxon>Actinomycetota</taxon>
        <taxon>Actinomycetes</taxon>
        <taxon>Bifidobacteriales</taxon>
        <taxon>Bifidobacteriaceae</taxon>
        <taxon>Bifidobacterium</taxon>
    </lineage>
</organism>
<feature type="domain" description="Peptidase M20 dimerisation" evidence="3">
    <location>
        <begin position="178"/>
        <end position="278"/>
    </location>
</feature>
<keyword evidence="2" id="KW-0479">Metal-binding</keyword>
<dbReference type="PIRSF" id="PIRSF005962">
    <property type="entry name" value="Pept_M20D_amidohydro"/>
    <property type="match status" value="1"/>
</dbReference>
<dbReference type="InterPro" id="IPR036264">
    <property type="entry name" value="Bact_exopeptidase_dim_dom"/>
</dbReference>
<comment type="cofactor">
    <cofactor evidence="2">
        <name>Mn(2+)</name>
        <dbReference type="ChEBI" id="CHEBI:29035"/>
    </cofactor>
    <text evidence="2">The Mn(2+) ion enhances activity.</text>
</comment>
<dbReference type="PANTHER" id="PTHR11014:SF63">
    <property type="entry name" value="METALLOPEPTIDASE, PUTATIVE (AFU_ORTHOLOGUE AFUA_6G09600)-RELATED"/>
    <property type="match status" value="1"/>
</dbReference>
<accession>A0A087EIB5</accession>
<dbReference type="SUPFAM" id="SSF53187">
    <property type="entry name" value="Zn-dependent exopeptidases"/>
    <property type="match status" value="1"/>
</dbReference>
<dbReference type="InterPro" id="IPR017439">
    <property type="entry name" value="Amidohydrolase"/>
</dbReference>
<dbReference type="EC" id="3.5.1.47" evidence="4"/>
<keyword evidence="5" id="KW-1185">Reference proteome</keyword>
<feature type="binding site" evidence="2">
    <location>
        <position position="352"/>
    </location>
    <ligand>
        <name>Mn(2+)</name>
        <dbReference type="ChEBI" id="CHEBI:29035"/>
        <label>2</label>
    </ligand>
</feature>
<dbReference type="FunFam" id="3.30.70.360:FF:000001">
    <property type="entry name" value="N-acetyldiaminopimelate deacetylase"/>
    <property type="match status" value="1"/>
</dbReference>
<evidence type="ECO:0000313" key="5">
    <source>
        <dbReference type="Proteomes" id="UP000029080"/>
    </source>
</evidence>
<gene>
    <name evidence="4" type="ORF">BITS_0771</name>
</gene>
<dbReference type="EMBL" id="JGZU01000004">
    <property type="protein sequence ID" value="KFJ07516.1"/>
    <property type="molecule type" value="Genomic_DNA"/>
</dbReference>
<dbReference type="AlphaFoldDB" id="A0A087EIB5"/>
<protein>
    <submittedName>
        <fullName evidence="4">N-acyl-L-amino acid amidohydrolase</fullName>
        <ecNumber evidence="4">3.5.1.47</ecNumber>
    </submittedName>
</protein>
<dbReference type="eggNOG" id="COG1473">
    <property type="taxonomic scope" value="Bacteria"/>
</dbReference>
<evidence type="ECO:0000313" key="4">
    <source>
        <dbReference type="EMBL" id="KFJ07516.1"/>
    </source>
</evidence>